<reference evidence="10" key="2">
    <citation type="submission" date="2020-09" db="EMBL/GenBank/DDBJ databases">
        <authorList>
            <person name="Sun Q."/>
            <person name="Zhou Y."/>
        </authorList>
    </citation>
    <scope>NUCLEOTIDE SEQUENCE</scope>
    <source>
        <strain evidence="10">CGMCC 1.15448</strain>
    </source>
</reference>
<evidence type="ECO:0000256" key="7">
    <source>
        <dbReference type="ARBA" id="ARBA00023237"/>
    </source>
</evidence>
<comment type="caution">
    <text evidence="10">The sequence shown here is derived from an EMBL/GenBank/DDBJ whole genome shotgun (WGS) entry which is preliminary data.</text>
</comment>
<dbReference type="AlphaFoldDB" id="A0A8J2U9A2"/>
<dbReference type="GO" id="GO:0015562">
    <property type="term" value="F:efflux transmembrane transporter activity"/>
    <property type="evidence" value="ECO:0007669"/>
    <property type="project" value="InterPro"/>
</dbReference>
<evidence type="ECO:0000256" key="3">
    <source>
        <dbReference type="ARBA" id="ARBA00022448"/>
    </source>
</evidence>
<evidence type="ECO:0000313" key="10">
    <source>
        <dbReference type="EMBL" id="GGA87255.1"/>
    </source>
</evidence>
<evidence type="ECO:0000313" key="11">
    <source>
        <dbReference type="Proteomes" id="UP000607559"/>
    </source>
</evidence>
<keyword evidence="3" id="KW-0813">Transport</keyword>
<evidence type="ECO:0000256" key="4">
    <source>
        <dbReference type="ARBA" id="ARBA00022452"/>
    </source>
</evidence>
<proteinExistence type="inferred from homology"/>
<keyword evidence="4" id="KW-1134">Transmembrane beta strand</keyword>
<comment type="similarity">
    <text evidence="2">Belongs to the outer membrane factor (OMF) (TC 1.B.17) family.</text>
</comment>
<evidence type="ECO:0000256" key="1">
    <source>
        <dbReference type="ARBA" id="ARBA00004442"/>
    </source>
</evidence>
<keyword evidence="11" id="KW-1185">Reference proteome</keyword>
<dbReference type="SUPFAM" id="SSF56954">
    <property type="entry name" value="Outer membrane efflux proteins (OEP)"/>
    <property type="match status" value="1"/>
</dbReference>
<keyword evidence="9" id="KW-0732">Signal</keyword>
<dbReference type="PANTHER" id="PTHR30026">
    <property type="entry name" value="OUTER MEMBRANE PROTEIN TOLC"/>
    <property type="match status" value="1"/>
</dbReference>
<evidence type="ECO:0000256" key="9">
    <source>
        <dbReference type="SAM" id="SignalP"/>
    </source>
</evidence>
<dbReference type="GO" id="GO:0015288">
    <property type="term" value="F:porin activity"/>
    <property type="evidence" value="ECO:0007669"/>
    <property type="project" value="TreeGrafter"/>
</dbReference>
<dbReference type="GO" id="GO:0009279">
    <property type="term" value="C:cell outer membrane"/>
    <property type="evidence" value="ECO:0007669"/>
    <property type="project" value="UniProtKB-SubCell"/>
</dbReference>
<dbReference type="Pfam" id="PF02321">
    <property type="entry name" value="OEP"/>
    <property type="match status" value="2"/>
</dbReference>
<accession>A0A8J2U9A2</accession>
<protein>
    <recommendedName>
        <fullName evidence="12">TolC family protein</fullName>
    </recommendedName>
</protein>
<dbReference type="Gene3D" id="1.20.1600.10">
    <property type="entry name" value="Outer membrane efflux proteins (OEP)"/>
    <property type="match status" value="1"/>
</dbReference>
<dbReference type="GO" id="GO:1990281">
    <property type="term" value="C:efflux pump complex"/>
    <property type="evidence" value="ECO:0007669"/>
    <property type="project" value="TreeGrafter"/>
</dbReference>
<dbReference type="EMBL" id="BMJC01000001">
    <property type="protein sequence ID" value="GGA87255.1"/>
    <property type="molecule type" value="Genomic_DNA"/>
</dbReference>
<keyword evidence="5" id="KW-0812">Transmembrane</keyword>
<keyword evidence="7" id="KW-0998">Cell outer membrane</keyword>
<dbReference type="RefSeq" id="WP_188928790.1">
    <property type="nucleotide sequence ID" value="NZ_BMJC01000001.1"/>
</dbReference>
<gene>
    <name evidence="10" type="ORF">GCM10011511_08000</name>
</gene>
<keyword evidence="6" id="KW-0472">Membrane</keyword>
<evidence type="ECO:0000256" key="5">
    <source>
        <dbReference type="ARBA" id="ARBA00022692"/>
    </source>
</evidence>
<feature type="coiled-coil region" evidence="8">
    <location>
        <begin position="151"/>
        <end position="178"/>
    </location>
</feature>
<dbReference type="PANTHER" id="PTHR30026:SF20">
    <property type="entry name" value="OUTER MEMBRANE PROTEIN TOLC"/>
    <property type="match status" value="1"/>
</dbReference>
<organism evidence="10 11">
    <name type="scientific">Puia dinghuensis</name>
    <dbReference type="NCBI Taxonomy" id="1792502"/>
    <lineage>
        <taxon>Bacteria</taxon>
        <taxon>Pseudomonadati</taxon>
        <taxon>Bacteroidota</taxon>
        <taxon>Chitinophagia</taxon>
        <taxon>Chitinophagales</taxon>
        <taxon>Chitinophagaceae</taxon>
        <taxon>Puia</taxon>
    </lineage>
</organism>
<evidence type="ECO:0008006" key="12">
    <source>
        <dbReference type="Google" id="ProtNLM"/>
    </source>
</evidence>
<dbReference type="Proteomes" id="UP000607559">
    <property type="component" value="Unassembled WGS sequence"/>
</dbReference>
<comment type="subcellular location">
    <subcellularLocation>
        <location evidence="1">Cell outer membrane</location>
    </subcellularLocation>
</comment>
<name>A0A8J2U9A2_9BACT</name>
<feature type="signal peptide" evidence="9">
    <location>
        <begin position="1"/>
        <end position="22"/>
    </location>
</feature>
<sequence>MKRIFISSGFSMLVLFASAQKATDTLSSATLQACVQYALKHYPLVQQALLDEQITERQVKSKLADWYPQINLNANYQNNFQLQSIAFNGQVIKSGVYNTSTVGFALSQNLFTRDVLLAARTKNDVMTNIRQTTVSDKIDVTVNVSKAFYDVLLTEKQIDVLNDDIVRLERNLKDTYNQYRGGLVDKTDYKRATISLNNSKAQKKTNEETLKAKYAVLKQLMGYTAPDSLHLVYDSAQMEAEVYIDTLALPDYSKRIEYQQLMTQKRLEQANVKYNKWAYIPTVTAGAGYNFNYLNNRFSPLYKQDYPNSYAGLQVSFPIFQGTKRTQNIRIAELQLTRIDWDVTNLQTAISTQYAESLATYKSELNNYHIQKDNLELARDVFNTIELQYRSGVKAYLDLITAETDLLTAQTNYSNALYLVLSSKLDVEKALGTITY</sequence>
<dbReference type="InterPro" id="IPR051906">
    <property type="entry name" value="TolC-like"/>
</dbReference>
<evidence type="ECO:0000256" key="2">
    <source>
        <dbReference type="ARBA" id="ARBA00007613"/>
    </source>
</evidence>
<keyword evidence="8" id="KW-0175">Coiled coil</keyword>
<dbReference type="InterPro" id="IPR003423">
    <property type="entry name" value="OMP_efflux"/>
</dbReference>
<evidence type="ECO:0000256" key="6">
    <source>
        <dbReference type="ARBA" id="ARBA00023136"/>
    </source>
</evidence>
<feature type="chain" id="PRO_5035225864" description="TolC family protein" evidence="9">
    <location>
        <begin position="23"/>
        <end position="436"/>
    </location>
</feature>
<reference evidence="10" key="1">
    <citation type="journal article" date="2014" name="Int. J. Syst. Evol. Microbiol.">
        <title>Complete genome sequence of Corynebacterium casei LMG S-19264T (=DSM 44701T), isolated from a smear-ripened cheese.</title>
        <authorList>
            <consortium name="US DOE Joint Genome Institute (JGI-PGF)"/>
            <person name="Walter F."/>
            <person name="Albersmeier A."/>
            <person name="Kalinowski J."/>
            <person name="Ruckert C."/>
        </authorList>
    </citation>
    <scope>NUCLEOTIDE SEQUENCE</scope>
    <source>
        <strain evidence="10">CGMCC 1.15448</strain>
    </source>
</reference>
<evidence type="ECO:0000256" key="8">
    <source>
        <dbReference type="SAM" id="Coils"/>
    </source>
</evidence>